<dbReference type="InterPro" id="IPR036291">
    <property type="entry name" value="NAD(P)-bd_dom_sf"/>
</dbReference>
<dbReference type="InterPro" id="IPR022383">
    <property type="entry name" value="Lactate/malate_DH_C"/>
</dbReference>
<comment type="similarity">
    <text evidence="1">Belongs to the LDH/MDH superfamily. LDH family.</text>
</comment>
<dbReference type="PRINTS" id="PR00086">
    <property type="entry name" value="LLDHDRGNASE"/>
</dbReference>
<accession>U7UUC4</accession>
<evidence type="ECO:0000256" key="1">
    <source>
        <dbReference type="ARBA" id="ARBA00006054"/>
    </source>
</evidence>
<dbReference type="GO" id="GO:0006089">
    <property type="term" value="P:lactate metabolic process"/>
    <property type="evidence" value="ECO:0007669"/>
    <property type="project" value="TreeGrafter"/>
</dbReference>
<dbReference type="STRING" id="1111454.HMPREF1250_1240"/>
<dbReference type="PANTHER" id="PTHR43128">
    <property type="entry name" value="L-2-HYDROXYCARBOXYLATE DEHYDROGENASE (NAD(P)(+))"/>
    <property type="match status" value="1"/>
</dbReference>
<evidence type="ECO:0000259" key="7">
    <source>
        <dbReference type="Pfam" id="PF00056"/>
    </source>
</evidence>
<dbReference type="Pfam" id="PF02866">
    <property type="entry name" value="Ldh_1_C"/>
    <property type="match status" value="1"/>
</dbReference>
<evidence type="ECO:0000256" key="5">
    <source>
        <dbReference type="PIRSR" id="PIRSR000102-3"/>
    </source>
</evidence>
<organism evidence="9 10">
    <name type="scientific">Megasphaera vaginalis</name>
    <name type="common">ex Srinivasan et al. 2021</name>
    <dbReference type="NCBI Taxonomy" id="1111454"/>
    <lineage>
        <taxon>Bacteria</taxon>
        <taxon>Bacillati</taxon>
        <taxon>Bacillota</taxon>
        <taxon>Negativicutes</taxon>
        <taxon>Veillonellales</taxon>
        <taxon>Veillonellaceae</taxon>
        <taxon>Megasphaera</taxon>
    </lineage>
</organism>
<feature type="binding site" evidence="4">
    <location>
        <position position="124"/>
    </location>
    <ligand>
        <name>substrate</name>
    </ligand>
</feature>
<dbReference type="InterPro" id="IPR015955">
    <property type="entry name" value="Lactate_DH/Glyco_Ohase_4_C"/>
</dbReference>
<dbReference type="InterPro" id="IPR001236">
    <property type="entry name" value="Lactate/malate_DH_N"/>
</dbReference>
<sequence>MMQTRKVVIIGAGHVGSHVALALLQAGQANDIVLIDKDREKAFGQALDLDDAVSGSLCGRDTQVRAGEYGELQDADVLVMAFGRSRRPGETRLDMFDDSIRMANDVIGELKKVDFRGIMVSISNPADIICEYIRRRMGWQRNRCFCTGTSLETYRLLRVIAGETGVSRRSIQGFCMGEHGNSSFVVWSRVLINGKSYLELRKERAALAATTLDALQRSVKQAGDVEVDGKGCTEFGIANVACMLITAIFQDQKLVWPCSTALDGEYGERNVAAGVPCIIGKNGMEGVLEMELTESEQRQFHDSCDVLRSFLDRAEALPH</sequence>
<proteinExistence type="inferred from homology"/>
<evidence type="ECO:0000313" key="9">
    <source>
        <dbReference type="EMBL" id="ERT62499.1"/>
    </source>
</evidence>
<evidence type="ECO:0000256" key="3">
    <source>
        <dbReference type="PIRSR" id="PIRSR000102-1"/>
    </source>
</evidence>
<reference evidence="9 10" key="1">
    <citation type="submission" date="2013-09" db="EMBL/GenBank/DDBJ databases">
        <authorList>
            <person name="Durkin A.S."/>
            <person name="Haft D.R."/>
            <person name="McCorrison J."/>
            <person name="Torralba M."/>
            <person name="Gillis M."/>
            <person name="Haft D.H."/>
            <person name="Methe B."/>
            <person name="Sutton G."/>
            <person name="Nelson K.E."/>
        </authorList>
    </citation>
    <scope>NUCLEOTIDE SEQUENCE [LARGE SCALE GENOMIC DNA]</scope>
    <source>
        <strain evidence="9 10">BV3C16-1</strain>
    </source>
</reference>
<feature type="domain" description="Lactate/malate dehydrogenase N-terminal" evidence="7">
    <location>
        <begin position="6"/>
        <end position="145"/>
    </location>
</feature>
<evidence type="ECO:0000256" key="4">
    <source>
        <dbReference type="PIRSR" id="PIRSR000102-2"/>
    </source>
</evidence>
<dbReference type="AlphaFoldDB" id="U7UUC4"/>
<dbReference type="Proteomes" id="UP000017090">
    <property type="component" value="Unassembled WGS sequence"/>
</dbReference>
<feature type="binding site" evidence="4">
    <location>
        <position position="155"/>
    </location>
    <ligand>
        <name>substrate</name>
    </ligand>
</feature>
<feature type="binding site" evidence="4">
    <location>
        <position position="92"/>
    </location>
    <ligand>
        <name>substrate</name>
    </ligand>
</feature>
<dbReference type="RefSeq" id="WP_023052673.1">
    <property type="nucleotide sequence ID" value="NZ_AWXA01000004.1"/>
</dbReference>
<dbReference type="CDD" id="cd05291">
    <property type="entry name" value="HicDH_like"/>
    <property type="match status" value="1"/>
</dbReference>
<feature type="binding site" evidence="4">
    <location>
        <position position="86"/>
    </location>
    <ligand>
        <name>substrate</name>
    </ligand>
</feature>
<keyword evidence="10" id="KW-1185">Reference proteome</keyword>
<dbReference type="PROSITE" id="PS00064">
    <property type="entry name" value="L_LDH"/>
    <property type="match status" value="1"/>
</dbReference>
<evidence type="ECO:0000256" key="6">
    <source>
        <dbReference type="RuleBase" id="RU003369"/>
    </source>
</evidence>
<feature type="active site" description="Proton acceptor" evidence="3">
    <location>
        <position position="179"/>
    </location>
</feature>
<protein>
    <submittedName>
        <fullName evidence="9">Putative L-lactate dehydrogenase</fullName>
    </submittedName>
</protein>
<dbReference type="PATRIC" id="fig|1111454.3.peg.64"/>
<feature type="binding site" evidence="5">
    <location>
        <position position="36"/>
    </location>
    <ligand>
        <name>NAD(+)</name>
        <dbReference type="ChEBI" id="CHEBI:57540"/>
    </ligand>
</feature>
<dbReference type="PIRSF" id="PIRSF000102">
    <property type="entry name" value="Lac_mal_DH"/>
    <property type="match status" value="1"/>
</dbReference>
<dbReference type="PANTHER" id="PTHR43128:SF31">
    <property type="entry name" value="L-LACTATE DEHYDROGENASE"/>
    <property type="match status" value="1"/>
</dbReference>
<gene>
    <name evidence="9" type="ORF">HMPREF1250_1240</name>
</gene>
<dbReference type="Pfam" id="PF00056">
    <property type="entry name" value="Ldh_1_N"/>
    <property type="match status" value="1"/>
</dbReference>
<evidence type="ECO:0000259" key="8">
    <source>
        <dbReference type="Pfam" id="PF02866"/>
    </source>
</evidence>
<dbReference type="Gene3D" id="3.40.50.720">
    <property type="entry name" value="NAD(P)-binding Rossmann-like Domain"/>
    <property type="match status" value="1"/>
</dbReference>
<dbReference type="eggNOG" id="COG0039">
    <property type="taxonomic scope" value="Bacteria"/>
</dbReference>
<dbReference type="EMBL" id="AWXA01000004">
    <property type="protein sequence ID" value="ERT62499.1"/>
    <property type="molecule type" value="Genomic_DNA"/>
</dbReference>
<feature type="domain" description="Lactate/malate dehydrogenase C-terminal" evidence="8">
    <location>
        <begin position="149"/>
        <end position="315"/>
    </location>
</feature>
<feature type="binding site" evidence="5">
    <location>
        <begin position="122"/>
        <end position="124"/>
    </location>
    <ligand>
        <name>NAD(+)</name>
        <dbReference type="ChEBI" id="CHEBI:57540"/>
    </ligand>
</feature>
<evidence type="ECO:0000313" key="10">
    <source>
        <dbReference type="Proteomes" id="UP000017090"/>
    </source>
</evidence>
<dbReference type="GO" id="GO:0004459">
    <property type="term" value="F:L-lactate dehydrogenase (NAD+) activity"/>
    <property type="evidence" value="ECO:0007669"/>
    <property type="project" value="InterPro"/>
</dbReference>
<dbReference type="SUPFAM" id="SSF51735">
    <property type="entry name" value="NAD(P)-binding Rossmann-fold domains"/>
    <property type="match status" value="1"/>
</dbReference>
<dbReference type="InterPro" id="IPR001557">
    <property type="entry name" value="L-lactate/malate_DH"/>
</dbReference>
<comment type="caution">
    <text evidence="9">The sequence shown here is derived from an EMBL/GenBank/DDBJ whole genome shotgun (WGS) entry which is preliminary data.</text>
</comment>
<evidence type="ECO:0000256" key="2">
    <source>
        <dbReference type="ARBA" id="ARBA00023002"/>
    </source>
</evidence>
<feature type="binding site" evidence="5">
    <location>
        <begin position="11"/>
        <end position="16"/>
    </location>
    <ligand>
        <name>NAD(+)</name>
        <dbReference type="ChEBI" id="CHEBI:57540"/>
    </ligand>
</feature>
<keyword evidence="2 6" id="KW-0560">Oxidoreductase</keyword>
<name>U7UUC4_9FIRM</name>
<dbReference type="Gene3D" id="3.90.110.10">
    <property type="entry name" value="Lactate dehydrogenase/glycoside hydrolase, family 4, C-terminal"/>
    <property type="match status" value="1"/>
</dbReference>
<dbReference type="SUPFAM" id="SSF56327">
    <property type="entry name" value="LDH C-terminal domain-like"/>
    <property type="match status" value="1"/>
</dbReference>
<keyword evidence="5" id="KW-0520">NAD</keyword>
<dbReference type="InterPro" id="IPR018177">
    <property type="entry name" value="L-lactate_DH_AS"/>
</dbReference>